<keyword evidence="2" id="KW-1185">Reference proteome</keyword>
<sequence>MTIYLQQVFVSFVRQSYKQEQVNVSTWRTEAHSLGMMEPFKYSKLASILLLFQIPQEQRFPKLDISDQFNIQATYNRFLMFRVSNSVFTIGSANLLHCLERSWPCGIHGFHGTDYHVWHRWRRRVLQLCIPDYLEAQNPIQQGLQNFSLGCLLLHFATTAYPNHIIAGENKRMVSSLMSFPFSNSNGVVELLPKARGEAVYVLSCITWPLAYSRGTAWEIGIRSLESDPSPFGSELNPSLFLKPSRWMAGVLVGVSSLTPSSNLSSPGDCCLSDEDCGFFQIPALLSLSQTLEACFSL</sequence>
<evidence type="ECO:0000313" key="2">
    <source>
        <dbReference type="Proteomes" id="UP000886595"/>
    </source>
</evidence>
<name>A0A8X7SAU4_BRACI</name>
<dbReference type="EMBL" id="JAAMPC010000007">
    <property type="protein sequence ID" value="KAG2303215.1"/>
    <property type="molecule type" value="Genomic_DNA"/>
</dbReference>
<comment type="caution">
    <text evidence="1">The sequence shown here is derived from an EMBL/GenBank/DDBJ whole genome shotgun (WGS) entry which is preliminary data.</text>
</comment>
<evidence type="ECO:0000313" key="1">
    <source>
        <dbReference type="EMBL" id="KAG2303215.1"/>
    </source>
</evidence>
<proteinExistence type="predicted"/>
<gene>
    <name evidence="1" type="ORF">Bca52824_031866</name>
</gene>
<dbReference type="Proteomes" id="UP000886595">
    <property type="component" value="Unassembled WGS sequence"/>
</dbReference>
<dbReference type="AlphaFoldDB" id="A0A8X7SAU4"/>
<reference evidence="1 2" key="1">
    <citation type="submission" date="2020-02" db="EMBL/GenBank/DDBJ databases">
        <authorList>
            <person name="Ma Q."/>
            <person name="Huang Y."/>
            <person name="Song X."/>
            <person name="Pei D."/>
        </authorList>
    </citation>
    <scope>NUCLEOTIDE SEQUENCE [LARGE SCALE GENOMIC DNA]</scope>
    <source>
        <strain evidence="1">Sxm20200214</strain>
        <tissue evidence="1">Leaf</tissue>
    </source>
</reference>
<organism evidence="1 2">
    <name type="scientific">Brassica carinata</name>
    <name type="common">Ethiopian mustard</name>
    <name type="synonym">Abyssinian cabbage</name>
    <dbReference type="NCBI Taxonomy" id="52824"/>
    <lineage>
        <taxon>Eukaryota</taxon>
        <taxon>Viridiplantae</taxon>
        <taxon>Streptophyta</taxon>
        <taxon>Embryophyta</taxon>
        <taxon>Tracheophyta</taxon>
        <taxon>Spermatophyta</taxon>
        <taxon>Magnoliopsida</taxon>
        <taxon>eudicotyledons</taxon>
        <taxon>Gunneridae</taxon>
        <taxon>Pentapetalae</taxon>
        <taxon>rosids</taxon>
        <taxon>malvids</taxon>
        <taxon>Brassicales</taxon>
        <taxon>Brassicaceae</taxon>
        <taxon>Brassiceae</taxon>
        <taxon>Brassica</taxon>
    </lineage>
</organism>
<accession>A0A8X7SAU4</accession>
<protein>
    <submittedName>
        <fullName evidence="1">Uncharacterized protein</fullName>
    </submittedName>
</protein>